<organism evidence="1 2">
    <name type="scientific">Paraburkholderia agricolaris</name>
    <dbReference type="NCBI Taxonomy" id="2152888"/>
    <lineage>
        <taxon>Bacteria</taxon>
        <taxon>Pseudomonadati</taxon>
        <taxon>Pseudomonadota</taxon>
        <taxon>Betaproteobacteria</taxon>
        <taxon>Burkholderiales</taxon>
        <taxon>Burkholderiaceae</taxon>
        <taxon>Paraburkholderia</taxon>
    </lineage>
</organism>
<dbReference type="Proteomes" id="UP001629249">
    <property type="component" value="Unassembled WGS sequence"/>
</dbReference>
<gene>
    <name evidence="1" type="primary">pilO2</name>
    <name evidence="1" type="ORF">PQR66_27155</name>
</gene>
<keyword evidence="2" id="KW-1185">Reference proteome</keyword>
<accession>A0ABW8ZV76</accession>
<dbReference type="EMBL" id="JAQQFN010000023">
    <property type="protein sequence ID" value="MFL9886748.1"/>
    <property type="molecule type" value="Genomic_DNA"/>
</dbReference>
<protein>
    <submittedName>
        <fullName evidence="1">Type 4b pilus protein PilO2</fullName>
    </submittedName>
</protein>
<sequence length="428" mass="46732">MHITEPLPSDRKARLVFGLDWRAYPVKGAKAERRRYAGDFGATHCVEFNVGQETIAGFAAPERSEARGARLYSGAARIALHARVKSRAAALVLLQDDQRVHLVFVVRGAVRSDEVLTPEEARTRRESIVNECQRMNLALVTLGTGSSIGAVDEAFSPAALLEDRKGGRISKLPMAIPPAIPLTVIFIALFFVGSKVYDALQPPPPPPPHEPTYAEKYADAVRKTFAVPKPRANVLAPALIASLGTSESNRSGWRFDRADCGNAGNCTNTYSREGGTFADFDRDAEPSMWPVKFDSDGKHLSTRGVPVPSVAPVLVTEQKSWPSEQALIDLVQTPSQRLSVKPYELDSHGYKVTLSPSTPMLAAPAGLGPKPAHLMRQGDWTIEGFKWQSVLLARLPANMVLDTLKVEFQTTEPIGIHFTAKGKFYVLD</sequence>
<evidence type="ECO:0000313" key="1">
    <source>
        <dbReference type="EMBL" id="MFL9886748.1"/>
    </source>
</evidence>
<reference evidence="1 2" key="1">
    <citation type="journal article" date="2024" name="Chem. Sci.">
        <title>Discovery of megapolipeptins by genome mining of a Burkholderiales bacteria collection.</title>
        <authorList>
            <person name="Paulo B.S."/>
            <person name="Recchia M.J.J."/>
            <person name="Lee S."/>
            <person name="Fergusson C.H."/>
            <person name="Romanowski S.B."/>
            <person name="Hernandez A."/>
            <person name="Krull N."/>
            <person name="Liu D.Y."/>
            <person name="Cavanagh H."/>
            <person name="Bos A."/>
            <person name="Gray C.A."/>
            <person name="Murphy B.T."/>
            <person name="Linington R.G."/>
            <person name="Eustaquio A.S."/>
        </authorList>
    </citation>
    <scope>NUCLEOTIDE SEQUENCE [LARGE SCALE GENOMIC DNA]</scope>
    <source>
        <strain evidence="1 2">RL16-012-BIC-B</strain>
    </source>
</reference>
<evidence type="ECO:0000313" key="2">
    <source>
        <dbReference type="Proteomes" id="UP001629249"/>
    </source>
</evidence>
<name>A0ABW8ZV76_9BURK</name>
<dbReference type="RefSeq" id="WP_408330479.1">
    <property type="nucleotide sequence ID" value="NZ_JAQQFH010000015.1"/>
</dbReference>
<proteinExistence type="predicted"/>
<comment type="caution">
    <text evidence="1">The sequence shown here is derived from an EMBL/GenBank/DDBJ whole genome shotgun (WGS) entry which is preliminary data.</text>
</comment>